<dbReference type="EMBL" id="JH370131">
    <property type="protein sequence ID" value="ELA42522.1"/>
    <property type="molecule type" value="Genomic_DNA"/>
</dbReference>
<gene>
    <name evidence="2" type="ORF">VICG_00274</name>
</gene>
<keyword evidence="3" id="KW-1185">Reference proteome</keyword>
<dbReference type="RefSeq" id="XP_007603727.1">
    <property type="nucleotide sequence ID" value="XM_007603665.1"/>
</dbReference>
<name>L2GQB9_VITCO</name>
<evidence type="ECO:0000313" key="3">
    <source>
        <dbReference type="Proteomes" id="UP000011082"/>
    </source>
</evidence>
<feature type="compositionally biased region" description="Low complexity" evidence="1">
    <location>
        <begin position="134"/>
        <end position="168"/>
    </location>
</feature>
<dbReference type="Proteomes" id="UP000011082">
    <property type="component" value="Unassembled WGS sequence"/>
</dbReference>
<proteinExistence type="predicted"/>
<dbReference type="OrthoDB" id="2196190at2759"/>
<protein>
    <submittedName>
        <fullName evidence="2">Uncharacterized protein</fullName>
    </submittedName>
</protein>
<dbReference type="AlphaFoldDB" id="L2GQB9"/>
<reference evidence="3" key="1">
    <citation type="submission" date="2011-05" db="EMBL/GenBank/DDBJ databases">
        <title>The genome sequence of Vittaforma corneae strain ATCC 50505.</title>
        <authorList>
            <consortium name="The Broad Institute Genome Sequencing Platform"/>
            <person name="Cuomo C."/>
            <person name="Didier E."/>
            <person name="Bowers L."/>
            <person name="Young S.K."/>
            <person name="Zeng Q."/>
            <person name="Gargeya S."/>
            <person name="Fitzgerald M."/>
            <person name="Haas B."/>
            <person name="Abouelleil A."/>
            <person name="Alvarado L."/>
            <person name="Arachchi H.M."/>
            <person name="Berlin A."/>
            <person name="Chapman S.B."/>
            <person name="Gearin G."/>
            <person name="Goldberg J."/>
            <person name="Griggs A."/>
            <person name="Gujja S."/>
            <person name="Hansen M."/>
            <person name="Heiman D."/>
            <person name="Howarth C."/>
            <person name="Larimer J."/>
            <person name="Lui A."/>
            <person name="MacDonald P.J.P."/>
            <person name="McCowen C."/>
            <person name="Montmayeur A."/>
            <person name="Murphy C."/>
            <person name="Neiman D."/>
            <person name="Pearson M."/>
            <person name="Priest M."/>
            <person name="Roberts A."/>
            <person name="Saif S."/>
            <person name="Shea T."/>
            <person name="Sisk P."/>
            <person name="Stolte C."/>
            <person name="Sykes S."/>
            <person name="Wortman J."/>
            <person name="Nusbaum C."/>
            <person name="Birren B."/>
        </authorList>
    </citation>
    <scope>NUCLEOTIDE SEQUENCE [LARGE SCALE GENOMIC DNA]</scope>
    <source>
        <strain evidence="3">ATCC 50505</strain>
    </source>
</reference>
<dbReference type="InParanoid" id="L2GQB9"/>
<feature type="region of interest" description="Disordered" evidence="1">
    <location>
        <begin position="130"/>
        <end position="169"/>
    </location>
</feature>
<dbReference type="GeneID" id="19880992"/>
<accession>L2GQB9</accession>
<evidence type="ECO:0000256" key="1">
    <source>
        <dbReference type="SAM" id="MobiDB-lite"/>
    </source>
</evidence>
<evidence type="ECO:0000313" key="2">
    <source>
        <dbReference type="EMBL" id="ELA42522.1"/>
    </source>
</evidence>
<sequence>MVVNTFANRLSSDFTLFNLNDPKTTKFYIANMDYLINNFPYFNDIQIVSSYFLSRNKKFNSKFQTRITKFIEIVEYDSKLKDSEWCKMRTPEIVEGSSSSKEEVKELYPSSEDETEIVQLEKFTVEGFEDELSSNESGNNNNSVSVDNHNVFSSSDIKNNGNVQNTNNITDEESIEMVISKLSLEGQSLSDHKRPSSLINIKNIPHFPNHFPQGPEFIVNPTGLVMKFYSKILGSFIGKFVVTPQFISKLIKKIHYEEIGSLLCTLVKQSSALDTLVTSGCLKQICFSNLPVLEMILDSSLYQNVTEQSSEDRLLDQVYEQKDYLIRRFFLEGEKTGVLIKYLNENEFDHKTVESLDIKNESDNGNKSKSIVFPTIFNILLIICSNKSNVAIPEIELPFLNRFTLLYLRILSFNTSFSTQMISKLSNIYFENPNCSHSLFSTSRILLKTDPDMLARIEFFERMKESIFIYTSQYSVGNSVDSLLAFLIKAYSKFKSYLLKLSNSSNQYSLKQSWKAAHAFFDFFIKQEKFGYKIQDLKLSENAPSFERYVIDCFLSDLPYSTVFQMEHQPDLKKNNL</sequence>
<dbReference type="VEuPathDB" id="MicrosporidiaDB:VICG_00274"/>
<dbReference type="HOGENOM" id="CLU_522772_0_0_1"/>
<organism evidence="2 3">
    <name type="scientific">Vittaforma corneae (strain ATCC 50505)</name>
    <name type="common">Microsporidian parasite</name>
    <name type="synonym">Nosema corneum</name>
    <dbReference type="NCBI Taxonomy" id="993615"/>
    <lineage>
        <taxon>Eukaryota</taxon>
        <taxon>Fungi</taxon>
        <taxon>Fungi incertae sedis</taxon>
        <taxon>Microsporidia</taxon>
        <taxon>Nosematidae</taxon>
        <taxon>Vittaforma</taxon>
    </lineage>
</organism>